<dbReference type="GO" id="GO:0005737">
    <property type="term" value="C:cytoplasm"/>
    <property type="evidence" value="ECO:0007669"/>
    <property type="project" value="TreeGrafter"/>
</dbReference>
<dbReference type="Proteomes" id="UP000630142">
    <property type="component" value="Unassembled WGS sequence"/>
</dbReference>
<dbReference type="InterPro" id="IPR013078">
    <property type="entry name" value="His_Pase_superF_clade-1"/>
</dbReference>
<dbReference type="PROSITE" id="PS00175">
    <property type="entry name" value="PG_MUTASE"/>
    <property type="match status" value="1"/>
</dbReference>
<feature type="binding site" evidence="3">
    <location>
        <position position="58"/>
    </location>
    <ligand>
        <name>substrate</name>
    </ligand>
</feature>
<dbReference type="AlphaFoldDB" id="A0A8J3GMS6"/>
<dbReference type="EMBL" id="BMZQ01000002">
    <property type="protein sequence ID" value="GHD19202.1"/>
    <property type="molecule type" value="Genomic_DNA"/>
</dbReference>
<gene>
    <name evidence="4" type="ORF">GCM10016234_30560</name>
</gene>
<evidence type="ECO:0000256" key="1">
    <source>
        <dbReference type="ARBA" id="ARBA00023152"/>
    </source>
</evidence>
<reference evidence="4" key="1">
    <citation type="journal article" date="2014" name="Int. J. Syst. Evol. Microbiol.">
        <title>Complete genome sequence of Corynebacterium casei LMG S-19264T (=DSM 44701T), isolated from a smear-ripened cheese.</title>
        <authorList>
            <consortium name="US DOE Joint Genome Institute (JGI-PGF)"/>
            <person name="Walter F."/>
            <person name="Albersmeier A."/>
            <person name="Kalinowski J."/>
            <person name="Ruckert C."/>
        </authorList>
    </citation>
    <scope>NUCLEOTIDE SEQUENCE</scope>
    <source>
        <strain evidence="4">KCTC 42249</strain>
    </source>
</reference>
<keyword evidence="2" id="KW-0413">Isomerase</keyword>
<dbReference type="SMART" id="SM00855">
    <property type="entry name" value="PGAM"/>
    <property type="match status" value="1"/>
</dbReference>
<proteinExistence type="predicted"/>
<organism evidence="4 5">
    <name type="scientific">Tianweitania populi</name>
    <dbReference type="NCBI Taxonomy" id="1607949"/>
    <lineage>
        <taxon>Bacteria</taxon>
        <taxon>Pseudomonadati</taxon>
        <taxon>Pseudomonadota</taxon>
        <taxon>Alphaproteobacteria</taxon>
        <taxon>Hyphomicrobiales</taxon>
        <taxon>Phyllobacteriaceae</taxon>
        <taxon>Tianweitania</taxon>
    </lineage>
</organism>
<accession>A0A8J3GMS6</accession>
<comment type="caution">
    <text evidence="4">The sequence shown here is derived from an EMBL/GenBank/DDBJ whole genome shotgun (WGS) entry which is preliminary data.</text>
</comment>
<evidence type="ECO:0000256" key="3">
    <source>
        <dbReference type="PIRSR" id="PIRSR613078-2"/>
    </source>
</evidence>
<dbReference type="InterPro" id="IPR050275">
    <property type="entry name" value="PGM_Phosphatase"/>
</dbReference>
<feature type="binding site" evidence="3">
    <location>
        <begin position="8"/>
        <end position="15"/>
    </location>
    <ligand>
        <name>substrate</name>
    </ligand>
</feature>
<dbReference type="GO" id="GO:0016791">
    <property type="term" value="F:phosphatase activity"/>
    <property type="evidence" value="ECO:0007669"/>
    <property type="project" value="TreeGrafter"/>
</dbReference>
<evidence type="ECO:0000313" key="4">
    <source>
        <dbReference type="EMBL" id="GHD19202.1"/>
    </source>
</evidence>
<dbReference type="Gene3D" id="3.40.50.1240">
    <property type="entry name" value="Phosphoglycerate mutase-like"/>
    <property type="match status" value="1"/>
</dbReference>
<dbReference type="InterPro" id="IPR029033">
    <property type="entry name" value="His_PPase_superfam"/>
</dbReference>
<keyword evidence="1" id="KW-0324">Glycolysis</keyword>
<evidence type="ECO:0000313" key="5">
    <source>
        <dbReference type="Proteomes" id="UP000630142"/>
    </source>
</evidence>
<dbReference type="CDD" id="cd07067">
    <property type="entry name" value="HP_PGM_like"/>
    <property type="match status" value="1"/>
</dbReference>
<protein>
    <submittedName>
        <fullName evidence="4">Phosphatase</fullName>
    </submittedName>
</protein>
<name>A0A8J3GMS6_9HYPH</name>
<dbReference type="Pfam" id="PF00300">
    <property type="entry name" value="His_Phos_1"/>
    <property type="match status" value="1"/>
</dbReference>
<dbReference type="PIRSF" id="PIRSF000709">
    <property type="entry name" value="6PFK_2-Ptase"/>
    <property type="match status" value="1"/>
</dbReference>
<dbReference type="RefSeq" id="WP_189505349.1">
    <property type="nucleotide sequence ID" value="NZ_BMZQ01000002.1"/>
</dbReference>
<evidence type="ECO:0000256" key="2">
    <source>
        <dbReference type="ARBA" id="ARBA00023235"/>
    </source>
</evidence>
<dbReference type="InterPro" id="IPR001345">
    <property type="entry name" value="PG/BPGM_mutase_AS"/>
</dbReference>
<reference evidence="4" key="2">
    <citation type="submission" date="2020-09" db="EMBL/GenBank/DDBJ databases">
        <authorList>
            <person name="Sun Q."/>
            <person name="Kim S."/>
        </authorList>
    </citation>
    <scope>NUCLEOTIDE SEQUENCE</scope>
    <source>
        <strain evidence="4">KCTC 42249</strain>
    </source>
</reference>
<dbReference type="PANTHER" id="PTHR48100">
    <property type="entry name" value="BROAD-SPECIFICITY PHOSPHATASE YOR283W-RELATED"/>
    <property type="match status" value="1"/>
</dbReference>
<dbReference type="PANTHER" id="PTHR48100:SF1">
    <property type="entry name" value="HISTIDINE PHOSPHATASE FAMILY PROTEIN-RELATED"/>
    <property type="match status" value="1"/>
</dbReference>
<sequence length="200" mass="21693">MKRLLLVRHGESEWNAVRRLQGQADIRLSSKGETQAAGLASTIAQLAPDQVITSDLCRAKRTAELLGFPNAVCDARLREIDVGDWTGKSIADIIAADPDGYRGWRAGTFAPPGGEVWQTFTDRTALAVRSSMKTADRLLVVCHGGVIRALLQTLLQLEPRRIIPVGPASLTILAMKPNEQDMRLEVFNFAPGGPVVNAPD</sequence>
<keyword evidence="5" id="KW-1185">Reference proteome</keyword>
<dbReference type="SUPFAM" id="SSF53254">
    <property type="entry name" value="Phosphoglycerate mutase-like"/>
    <property type="match status" value="1"/>
</dbReference>